<accession>A0A2A6E404</accession>
<comment type="caution">
    <text evidence="1">The sequence shown here is derived from an EMBL/GenBank/DDBJ whole genome shotgun (WGS) entry which is preliminary data.</text>
</comment>
<organism evidence="1 2">
    <name type="scientific">Candidatus Reconcilbacillus cellulovorans</name>
    <dbReference type="NCBI Taxonomy" id="1906605"/>
    <lineage>
        <taxon>Bacteria</taxon>
        <taxon>Bacillati</taxon>
        <taxon>Bacillota</taxon>
        <taxon>Bacilli</taxon>
        <taxon>Bacillales</taxon>
        <taxon>Paenibacillaceae</taxon>
        <taxon>Candidatus Reconcilbacillus</taxon>
    </lineage>
</organism>
<proteinExistence type="predicted"/>
<dbReference type="AlphaFoldDB" id="A0A2A6E404"/>
<dbReference type="InterPro" id="IPR011990">
    <property type="entry name" value="TPR-like_helical_dom_sf"/>
</dbReference>
<dbReference type="Gene3D" id="1.25.40.10">
    <property type="entry name" value="Tetratricopeptide repeat domain"/>
    <property type="match status" value="1"/>
</dbReference>
<evidence type="ECO:0000313" key="2">
    <source>
        <dbReference type="Proteomes" id="UP000243688"/>
    </source>
</evidence>
<dbReference type="Pfam" id="PF09986">
    <property type="entry name" value="DUF2225"/>
    <property type="match status" value="1"/>
</dbReference>
<dbReference type="Proteomes" id="UP000243688">
    <property type="component" value="Unassembled WGS sequence"/>
</dbReference>
<dbReference type="EMBL" id="MOXJ01000002">
    <property type="protein sequence ID" value="PDO11487.1"/>
    <property type="molecule type" value="Genomic_DNA"/>
</dbReference>
<gene>
    <name evidence="1" type="ORF">BLM47_01755</name>
</gene>
<protein>
    <recommendedName>
        <fullName evidence="3">DUF2225 domain-containing protein</fullName>
    </recommendedName>
</protein>
<sequence length="236" mass="27470">MEGLDPLYPSAVECLQCGHSFQTMRVRPSFKRAVRSDPDFCLYYKDINADYYVVRVCPKCGFASTPSFSPVFKPEQKKLFQERIGSRWGGKDFSGKRTWKDALEAYKLALVCAQIKQENDRLIAGLLHHIAWLYREVNDAENEKKYLEFALEAYVRAYQNDRESDRDAKLMYLIGELNRRLGRYHEAARWFARVIHDKRITDAAMIQASRQQWAAMREEMLLRDMKPPEAADAAPS</sequence>
<dbReference type="SUPFAM" id="SSF48452">
    <property type="entry name" value="TPR-like"/>
    <property type="match status" value="1"/>
</dbReference>
<evidence type="ECO:0008006" key="3">
    <source>
        <dbReference type="Google" id="ProtNLM"/>
    </source>
</evidence>
<reference evidence="1 2" key="1">
    <citation type="submission" date="2016-12" db="EMBL/GenBank/DDBJ databases">
        <title>Candidatus Reconcilibacillus cellulovorans genome.</title>
        <authorList>
            <person name="Kolinko S."/>
            <person name="Wu Y.-W."/>
            <person name="Tachea F."/>
            <person name="Denzel E."/>
            <person name="Hiras J."/>
            <person name="Baecker N."/>
            <person name="Chan L.J."/>
            <person name="Eichorst S.A."/>
            <person name="Frey D."/>
            <person name="Adams P.D."/>
            <person name="Pray T."/>
            <person name="Tanjore D."/>
            <person name="Petzold C.J."/>
            <person name="Gladden J.M."/>
            <person name="Simmons B.A."/>
            <person name="Singer S.W."/>
        </authorList>
    </citation>
    <scope>NUCLEOTIDE SEQUENCE [LARGE SCALE GENOMIC DNA]</scope>
    <source>
        <strain evidence="1">JTherm</strain>
    </source>
</reference>
<evidence type="ECO:0000313" key="1">
    <source>
        <dbReference type="EMBL" id="PDO11487.1"/>
    </source>
</evidence>
<name>A0A2A6E404_9BACL</name>
<dbReference type="InterPro" id="IPR018708">
    <property type="entry name" value="DUF2225"/>
</dbReference>